<organism evidence="1 2">
    <name type="scientific">Halobacillus campisalis</name>
    <dbReference type="NCBI Taxonomy" id="435909"/>
    <lineage>
        <taxon>Bacteria</taxon>
        <taxon>Bacillati</taxon>
        <taxon>Bacillota</taxon>
        <taxon>Bacilli</taxon>
        <taxon>Bacillales</taxon>
        <taxon>Bacillaceae</taxon>
        <taxon>Halobacillus</taxon>
    </lineage>
</organism>
<proteinExistence type="predicted"/>
<evidence type="ECO:0000313" key="1">
    <source>
        <dbReference type="EMBL" id="MFC7321257.1"/>
    </source>
</evidence>
<accession>A0ABW2K4Q0</accession>
<gene>
    <name evidence="1" type="ORF">ACFQMN_10220</name>
</gene>
<dbReference type="RefSeq" id="WP_289216371.1">
    <property type="nucleotide sequence ID" value="NZ_JAPVRC010000006.1"/>
</dbReference>
<evidence type="ECO:0000313" key="2">
    <source>
        <dbReference type="Proteomes" id="UP001596494"/>
    </source>
</evidence>
<sequence length="85" mass="9846">MKLIQSIKLSEEEIQDLMAAITHTIETSSTIHPDRLIRLKKIKESFLSISTEKDSPETQHYKKKRLRQGNYKFSLCLSKGCLIPK</sequence>
<protein>
    <submittedName>
        <fullName evidence="1">Uncharacterized protein</fullName>
    </submittedName>
</protein>
<comment type="caution">
    <text evidence="1">The sequence shown here is derived from an EMBL/GenBank/DDBJ whole genome shotgun (WGS) entry which is preliminary data.</text>
</comment>
<dbReference type="Proteomes" id="UP001596494">
    <property type="component" value="Unassembled WGS sequence"/>
</dbReference>
<reference evidence="2" key="1">
    <citation type="journal article" date="2019" name="Int. J. Syst. Evol. Microbiol.">
        <title>The Global Catalogue of Microorganisms (GCM) 10K type strain sequencing project: providing services to taxonomists for standard genome sequencing and annotation.</title>
        <authorList>
            <consortium name="The Broad Institute Genomics Platform"/>
            <consortium name="The Broad Institute Genome Sequencing Center for Infectious Disease"/>
            <person name="Wu L."/>
            <person name="Ma J."/>
        </authorList>
    </citation>
    <scope>NUCLEOTIDE SEQUENCE [LARGE SCALE GENOMIC DNA]</scope>
    <source>
        <strain evidence="2">CCUG 73951</strain>
    </source>
</reference>
<keyword evidence="2" id="KW-1185">Reference proteome</keyword>
<name>A0ABW2K4Q0_9BACI</name>
<dbReference type="EMBL" id="JBHTBY010000008">
    <property type="protein sequence ID" value="MFC7321257.1"/>
    <property type="molecule type" value="Genomic_DNA"/>
</dbReference>